<evidence type="ECO:0000256" key="1">
    <source>
        <dbReference type="SAM" id="Phobius"/>
    </source>
</evidence>
<evidence type="ECO:0000313" key="3">
    <source>
        <dbReference type="Proteomes" id="UP000218209"/>
    </source>
</evidence>
<name>A0A1X6P7G8_PORUM</name>
<keyword evidence="1" id="KW-1133">Transmembrane helix</keyword>
<accession>A0A1X6P7G8</accession>
<reference evidence="2 3" key="1">
    <citation type="submission" date="2017-03" db="EMBL/GenBank/DDBJ databases">
        <title>WGS assembly of Porphyra umbilicalis.</title>
        <authorList>
            <person name="Brawley S.H."/>
            <person name="Blouin N.A."/>
            <person name="Ficko-Blean E."/>
            <person name="Wheeler G.L."/>
            <person name="Lohr M."/>
            <person name="Goodson H.V."/>
            <person name="Jenkins J.W."/>
            <person name="Blaby-Haas C.E."/>
            <person name="Helliwell K.E."/>
            <person name="Chan C."/>
            <person name="Marriage T."/>
            <person name="Bhattacharya D."/>
            <person name="Klein A.S."/>
            <person name="Badis Y."/>
            <person name="Brodie J."/>
            <person name="Cao Y."/>
            <person name="Collen J."/>
            <person name="Dittami S.M."/>
            <person name="Gachon C.M."/>
            <person name="Green B.R."/>
            <person name="Karpowicz S."/>
            <person name="Kim J.W."/>
            <person name="Kudahl U."/>
            <person name="Lin S."/>
            <person name="Michel G."/>
            <person name="Mittag M."/>
            <person name="Olson B.J."/>
            <person name="Pangilinan J."/>
            <person name="Peng Y."/>
            <person name="Qiu H."/>
            <person name="Shu S."/>
            <person name="Singer J.T."/>
            <person name="Smith A.G."/>
            <person name="Sprecher B.N."/>
            <person name="Wagner V."/>
            <person name="Wang W."/>
            <person name="Wang Z.-Y."/>
            <person name="Yan J."/>
            <person name="Yarish C."/>
            <person name="Zoeuner-Riek S."/>
            <person name="Zhuang Y."/>
            <person name="Zou Y."/>
            <person name="Lindquist E.A."/>
            <person name="Grimwood J."/>
            <person name="Barry K."/>
            <person name="Rokhsar D.S."/>
            <person name="Schmutz J."/>
            <person name="Stiller J.W."/>
            <person name="Grossman A.R."/>
            <person name="Prochnik S.E."/>
        </authorList>
    </citation>
    <scope>NUCLEOTIDE SEQUENCE [LARGE SCALE GENOMIC DNA]</scope>
    <source>
        <strain evidence="2">4086291</strain>
    </source>
</reference>
<keyword evidence="1" id="KW-0472">Membrane</keyword>
<evidence type="ECO:0000313" key="2">
    <source>
        <dbReference type="EMBL" id="OSX76831.1"/>
    </source>
</evidence>
<proteinExistence type="predicted"/>
<keyword evidence="3" id="KW-1185">Reference proteome</keyword>
<gene>
    <name evidence="2" type="ORF">BU14_0172s0013</name>
</gene>
<dbReference type="AlphaFoldDB" id="A0A1X6P7G8"/>
<protein>
    <submittedName>
        <fullName evidence="2">Uncharacterized protein</fullName>
    </submittedName>
</protein>
<dbReference type="Proteomes" id="UP000218209">
    <property type="component" value="Unassembled WGS sequence"/>
</dbReference>
<feature type="transmembrane region" description="Helical" evidence="1">
    <location>
        <begin position="29"/>
        <end position="53"/>
    </location>
</feature>
<organism evidence="2 3">
    <name type="scientific">Porphyra umbilicalis</name>
    <name type="common">Purple laver</name>
    <name type="synonym">Red alga</name>
    <dbReference type="NCBI Taxonomy" id="2786"/>
    <lineage>
        <taxon>Eukaryota</taxon>
        <taxon>Rhodophyta</taxon>
        <taxon>Bangiophyceae</taxon>
        <taxon>Bangiales</taxon>
        <taxon>Bangiaceae</taxon>
        <taxon>Porphyra</taxon>
    </lineage>
</organism>
<sequence>MASLRSGRRPADRPGSGGWPPLGVARCRWLCPIALLAAICIALVAHVTTAAYVRAAAAPTAPVGAVDKVVAAGELHSPPATRESANEVDAGAADDLSDDVDAVDWTAKDKDDDGALADRLPTVSRSTRMDALAEAEAAAAEAVDAFHSSHRLVVRALGGMEPTLRRFKTSPSRRAAVIDVRRALGRRGWTVANYQDTIFAVEQLMTLLSVSGVCSTFYHNVPDASQWVVACWSGPLKTYSDAASFVVPHVLLGWPEPARTADARWDYVTLRPLPLAGRGHSLGGGAMVLPVDEAIAIKSAKAARKVADKAADKAAKKLAKARRKVAKKFAMAVQAAQAMRKAADKAVAAVKLSEKAEDEWSKTLKESMKCVEEAKEQANKWIEAADERAKDIRDAAKHATPAKRAKREAVAEAVIARAAVRAANLVAPAIAAHDAVVASVAAERKASLAAALEVANAGREAAYTAALAIEADARVAMDLAVAAIERAAVAMAYLPMSSGTTVGTAAAATAAMVVPVAARTDANEESMDLGAFGGDAFFESQYGAAGLTEPFDTALCQGAIDSGDLCIYMCCQTRLLGAAECGATSFCW</sequence>
<keyword evidence="1" id="KW-0812">Transmembrane</keyword>
<dbReference type="EMBL" id="KV918854">
    <property type="protein sequence ID" value="OSX76831.1"/>
    <property type="molecule type" value="Genomic_DNA"/>
</dbReference>